<protein>
    <submittedName>
        <fullName evidence="1">Uncharacterized protein</fullName>
    </submittedName>
</protein>
<name>A0A7S3HRD8_9STRA</name>
<evidence type="ECO:0000313" key="1">
    <source>
        <dbReference type="EMBL" id="CAE0302630.1"/>
    </source>
</evidence>
<dbReference type="EMBL" id="HBIC01061336">
    <property type="protein sequence ID" value="CAE0302630.1"/>
    <property type="molecule type" value="Transcribed_RNA"/>
</dbReference>
<sequence length="220" mass="25263">MDVVELAIDKAPFGGKTLFIVDQTEGELTVKHIKNSAKYLLMDADLLNLKRTTKRQSMDIILEECRFQLTFAMKYGKILVVRFGNSMTDFKNTFCDEVCTTLPATEKSNPTQPISFLPRGFMLNSGEHLKEEKSVRALFRREDIVEMLEEEDEDKDFEDFVPTCHPDFKIILTTTMSYEKLSDYHFHAKYGLPEGRAHFNIAIFHLGEHNEGILTPVADD</sequence>
<proteinExistence type="predicted"/>
<organism evidence="1">
    <name type="scientific">Spumella elongata</name>
    <dbReference type="NCBI Taxonomy" id="89044"/>
    <lineage>
        <taxon>Eukaryota</taxon>
        <taxon>Sar</taxon>
        <taxon>Stramenopiles</taxon>
        <taxon>Ochrophyta</taxon>
        <taxon>Chrysophyceae</taxon>
        <taxon>Chromulinales</taxon>
        <taxon>Chromulinaceae</taxon>
        <taxon>Spumella</taxon>
    </lineage>
</organism>
<gene>
    <name evidence="1" type="ORF">SELO1098_LOCUS31488</name>
</gene>
<dbReference type="AlphaFoldDB" id="A0A7S3HRD8"/>
<accession>A0A7S3HRD8</accession>
<reference evidence="1" key="1">
    <citation type="submission" date="2021-01" db="EMBL/GenBank/DDBJ databases">
        <authorList>
            <person name="Corre E."/>
            <person name="Pelletier E."/>
            <person name="Niang G."/>
            <person name="Scheremetjew M."/>
            <person name="Finn R."/>
            <person name="Kale V."/>
            <person name="Holt S."/>
            <person name="Cochrane G."/>
            <person name="Meng A."/>
            <person name="Brown T."/>
            <person name="Cohen L."/>
        </authorList>
    </citation>
    <scope>NUCLEOTIDE SEQUENCE</scope>
    <source>
        <strain evidence="1">CCAP 955/1</strain>
    </source>
</reference>